<keyword evidence="4" id="KW-1185">Reference proteome</keyword>
<dbReference type="Proteomes" id="UP000280036">
    <property type="component" value="Unassembled WGS sequence"/>
</dbReference>
<reference evidence="1" key="2">
    <citation type="submission" date="2022-07" db="EMBL/GenBank/DDBJ databases">
        <title>Complete genome of Mycoplasma caviae type strain G122.</title>
        <authorList>
            <person name="Spergser J."/>
        </authorList>
    </citation>
    <scope>NUCLEOTIDE SEQUENCE</scope>
    <source>
        <strain evidence="1">G122</strain>
    </source>
</reference>
<sequence>MKKTIYEIEAWVCNNKLTTNIYRKFLINSDLNIMELGVITLSSFRINFLSFPDIYFINKTVKKKLEEFAKKDDITMNDLMKYTDSFIGSHWDESYQYEFGAAEYYKEKNGFELPKRFNPKPPTTKIKKVLPNVDDWILLYYKEVEIYLSVKDIKKNQEINDDEFQLEKYYFKVLDAKYYGFVETENYRLIADNNDDFKKIFDRFTCDKLQWPSNRLLKKVSGLTYMSDDEHIAFLMKIAKEYNGVLKYDVGAKNWPKGYNKPTKENKSKKLHNIIDIETFDCEDAKIDELNQYALVWAIANILTINRFGFEIPE</sequence>
<reference evidence="2 3" key="1">
    <citation type="submission" date="2018-12" db="EMBL/GenBank/DDBJ databases">
        <authorList>
            <consortium name="Pathogen Informatics"/>
        </authorList>
    </citation>
    <scope>NUCLEOTIDE SEQUENCE [LARGE SCALE GENOMIC DNA]</scope>
    <source>
        <strain evidence="2 3">NCTC10126</strain>
    </source>
</reference>
<dbReference type="EMBL" id="CP101806">
    <property type="protein sequence ID" value="UUD35067.1"/>
    <property type="molecule type" value="Genomic_DNA"/>
</dbReference>
<evidence type="ECO:0000313" key="1">
    <source>
        <dbReference type="EMBL" id="UUD35067.1"/>
    </source>
</evidence>
<dbReference type="RefSeq" id="WP_126118331.1">
    <property type="nucleotide sequence ID" value="NZ_CP101806.1"/>
</dbReference>
<dbReference type="OrthoDB" id="8770705at2"/>
<dbReference type="EMBL" id="UZVY01000001">
    <property type="protein sequence ID" value="VDR42107.1"/>
    <property type="molecule type" value="Genomic_DNA"/>
</dbReference>
<name>A0A3P8KX45_9BACT</name>
<dbReference type="Proteomes" id="UP001058569">
    <property type="component" value="Chromosome"/>
</dbReference>
<evidence type="ECO:0000313" key="3">
    <source>
        <dbReference type="Proteomes" id="UP000280036"/>
    </source>
</evidence>
<dbReference type="AlphaFoldDB" id="A0A3P8KX45"/>
<accession>A0A3P8KX45</accession>
<protein>
    <submittedName>
        <fullName evidence="2">Uncharacterized protein</fullName>
    </submittedName>
</protein>
<gene>
    <name evidence="2" type="ORF">NCTC10126_00606</name>
    <name evidence="1" type="ORF">NPA07_04650</name>
</gene>
<organism evidence="2 3">
    <name type="scientific">Mycoplasmopsis caviae</name>
    <dbReference type="NCBI Taxonomy" id="55603"/>
    <lineage>
        <taxon>Bacteria</taxon>
        <taxon>Bacillati</taxon>
        <taxon>Mycoplasmatota</taxon>
        <taxon>Mycoplasmoidales</taxon>
        <taxon>Metamycoplasmataceae</taxon>
        <taxon>Mycoplasmopsis</taxon>
    </lineage>
</organism>
<proteinExistence type="predicted"/>
<evidence type="ECO:0000313" key="2">
    <source>
        <dbReference type="EMBL" id="VDR42107.1"/>
    </source>
</evidence>
<evidence type="ECO:0000313" key="4">
    <source>
        <dbReference type="Proteomes" id="UP001058569"/>
    </source>
</evidence>